<feature type="transmembrane region" description="Helical" evidence="6">
    <location>
        <begin position="152"/>
        <end position="174"/>
    </location>
</feature>
<feature type="transmembrane region" description="Helical" evidence="6">
    <location>
        <begin position="68"/>
        <end position="84"/>
    </location>
</feature>
<dbReference type="GO" id="GO:0016020">
    <property type="term" value="C:membrane"/>
    <property type="evidence" value="ECO:0007669"/>
    <property type="project" value="UniProtKB-SubCell"/>
</dbReference>
<keyword evidence="5 6" id="KW-0472">Membrane</keyword>
<evidence type="ECO:0000313" key="8">
    <source>
        <dbReference type="Proteomes" id="UP000593591"/>
    </source>
</evidence>
<feature type="transmembrane region" description="Helical" evidence="6">
    <location>
        <begin position="212"/>
        <end position="233"/>
    </location>
</feature>
<evidence type="ECO:0000256" key="5">
    <source>
        <dbReference type="ARBA" id="ARBA00023136"/>
    </source>
</evidence>
<dbReference type="Pfam" id="PF07947">
    <property type="entry name" value="YhhN"/>
    <property type="match status" value="1"/>
</dbReference>
<feature type="transmembrane region" description="Helical" evidence="6">
    <location>
        <begin position="124"/>
        <end position="145"/>
    </location>
</feature>
<gene>
    <name evidence="7" type="ORF">DYE49_03015</name>
</gene>
<evidence type="ECO:0000256" key="1">
    <source>
        <dbReference type="ARBA" id="ARBA00004141"/>
    </source>
</evidence>
<evidence type="ECO:0000256" key="4">
    <source>
        <dbReference type="ARBA" id="ARBA00022989"/>
    </source>
</evidence>
<organism evidence="7 8">
    <name type="scientific">Treponema rectale</name>
    <dbReference type="NCBI Taxonomy" id="744512"/>
    <lineage>
        <taxon>Bacteria</taxon>
        <taxon>Pseudomonadati</taxon>
        <taxon>Spirochaetota</taxon>
        <taxon>Spirochaetia</taxon>
        <taxon>Spirochaetales</taxon>
        <taxon>Treponemataceae</taxon>
        <taxon>Treponema</taxon>
    </lineage>
</organism>
<proteinExistence type="inferred from homology"/>
<sequence length="237" mass="27022">MNVESLGFVNHNEMILIIVFSILFALLTIGELFFAFIEADKARKIVKPFLMFVATLLCLFLFPMQPFLYLGCFFGLLGDICFIFKDKKACVYLGLLTFGLNHLFYIMEMISILTYKGLMHQNHYIIFSLVGFVFAVCMFFAIRLVIKAEIPLALGGCLYMTILFMDLGFNILMVSSGLSLMWYGVAGMILFIISDSFLTYTMFIKDVKRRDFYIMASYLAAQVLFLFGIISLLSSSL</sequence>
<evidence type="ECO:0008006" key="9">
    <source>
        <dbReference type="Google" id="ProtNLM"/>
    </source>
</evidence>
<dbReference type="AlphaFoldDB" id="A0A7M1XL04"/>
<comment type="similarity">
    <text evidence="2">Belongs to the TMEM86 family.</text>
</comment>
<feature type="transmembrane region" description="Helical" evidence="6">
    <location>
        <begin position="14"/>
        <end position="36"/>
    </location>
</feature>
<feature type="transmembrane region" description="Helical" evidence="6">
    <location>
        <begin position="91"/>
        <end position="112"/>
    </location>
</feature>
<dbReference type="Proteomes" id="UP000593591">
    <property type="component" value="Chromosome"/>
</dbReference>
<evidence type="ECO:0000256" key="2">
    <source>
        <dbReference type="ARBA" id="ARBA00007375"/>
    </source>
</evidence>
<keyword evidence="4 6" id="KW-1133">Transmembrane helix</keyword>
<evidence type="ECO:0000256" key="3">
    <source>
        <dbReference type="ARBA" id="ARBA00022692"/>
    </source>
</evidence>
<accession>A0A7M1XL04</accession>
<feature type="transmembrane region" description="Helical" evidence="6">
    <location>
        <begin position="180"/>
        <end position="200"/>
    </location>
</feature>
<keyword evidence="3 6" id="KW-0812">Transmembrane</keyword>
<feature type="transmembrane region" description="Helical" evidence="6">
    <location>
        <begin position="45"/>
        <end position="62"/>
    </location>
</feature>
<name>A0A7M1XL04_9SPIR</name>
<evidence type="ECO:0000256" key="6">
    <source>
        <dbReference type="SAM" id="Phobius"/>
    </source>
</evidence>
<dbReference type="InterPro" id="IPR012506">
    <property type="entry name" value="TMEM86B-like"/>
</dbReference>
<protein>
    <recommendedName>
        <fullName evidence="9">YhhN-like protein</fullName>
    </recommendedName>
</protein>
<comment type="subcellular location">
    <subcellularLocation>
        <location evidence="1">Membrane</location>
        <topology evidence="1">Multi-pass membrane protein</topology>
    </subcellularLocation>
</comment>
<dbReference type="KEGG" id="trc:DYE49_03015"/>
<reference evidence="7 8" key="1">
    <citation type="submission" date="2018-08" db="EMBL/GenBank/DDBJ databases">
        <title>The first complete genome of Treponema rectale (CHPAT), a commensal spirochete of the bovine rectum.</title>
        <authorList>
            <person name="Staton G.J."/>
            <person name="Clegg S.R."/>
            <person name="Carter S.D."/>
            <person name="Radford A.D."/>
            <person name="Darby A."/>
            <person name="Hall N."/>
            <person name="Birtles R.J."/>
            <person name="Evans N.J."/>
        </authorList>
    </citation>
    <scope>NUCLEOTIDE SEQUENCE [LARGE SCALE GENOMIC DNA]</scope>
    <source>
        <strain evidence="7 8">CHPA</strain>
    </source>
</reference>
<evidence type="ECO:0000313" key="7">
    <source>
        <dbReference type="EMBL" id="QOS39481.1"/>
    </source>
</evidence>
<dbReference type="EMBL" id="CP031517">
    <property type="protein sequence ID" value="QOS39481.1"/>
    <property type="molecule type" value="Genomic_DNA"/>
</dbReference>